<accession>A0A6P9DFF5</accession>
<protein>
    <submittedName>
        <fullName evidence="3">Chromodomain-helicase-DNA-binding protein 2-like</fullName>
    </submittedName>
</protein>
<proteinExistence type="predicted"/>
<name>A0A6P9DFF5_PANGU</name>
<feature type="region of interest" description="Disordered" evidence="1">
    <location>
        <begin position="73"/>
        <end position="94"/>
    </location>
</feature>
<feature type="compositionally biased region" description="Polar residues" evidence="1">
    <location>
        <begin position="73"/>
        <end position="86"/>
    </location>
</feature>
<evidence type="ECO:0000313" key="3">
    <source>
        <dbReference type="RefSeq" id="XP_060548012.1"/>
    </source>
</evidence>
<dbReference type="GeneID" id="117659381"/>
<dbReference type="Proteomes" id="UP001652622">
    <property type="component" value="Unplaced"/>
</dbReference>
<evidence type="ECO:0000256" key="1">
    <source>
        <dbReference type="SAM" id="MobiDB-lite"/>
    </source>
</evidence>
<evidence type="ECO:0000313" key="2">
    <source>
        <dbReference type="Proteomes" id="UP001652622"/>
    </source>
</evidence>
<feature type="region of interest" description="Disordered" evidence="1">
    <location>
        <begin position="159"/>
        <end position="208"/>
    </location>
</feature>
<sequence>MTKSLWIKSLGLKGCYLLPLSCHAGRSKWQRDRKFNYSGNANPNCSRNCYHPYESCWHKDHYVDCQVPRDQYRSSGNSGNFQPSSLSRKRPYDQYNSERNYRDYRYCYEAKRQRLDAFRPQNDQQDFQRMSDYRPLLGYHGQGPSDLYWHFHPDKSADYKQLLPTPPSQVPDPHSPVSQKSPLDAKSPIQHRSPLDRPLEQKNNPEYN</sequence>
<feature type="compositionally biased region" description="Pro residues" evidence="1">
    <location>
        <begin position="164"/>
        <end position="174"/>
    </location>
</feature>
<organism evidence="2 3">
    <name type="scientific">Pantherophis guttatus</name>
    <name type="common">Corn snake</name>
    <name type="synonym">Elaphe guttata</name>
    <dbReference type="NCBI Taxonomy" id="94885"/>
    <lineage>
        <taxon>Eukaryota</taxon>
        <taxon>Metazoa</taxon>
        <taxon>Chordata</taxon>
        <taxon>Craniata</taxon>
        <taxon>Vertebrata</taxon>
        <taxon>Euteleostomi</taxon>
        <taxon>Lepidosauria</taxon>
        <taxon>Squamata</taxon>
        <taxon>Bifurcata</taxon>
        <taxon>Unidentata</taxon>
        <taxon>Episquamata</taxon>
        <taxon>Toxicofera</taxon>
        <taxon>Serpentes</taxon>
        <taxon>Colubroidea</taxon>
        <taxon>Colubridae</taxon>
        <taxon>Colubrinae</taxon>
        <taxon>Pantherophis</taxon>
    </lineage>
</organism>
<keyword evidence="2" id="KW-1185">Reference proteome</keyword>
<gene>
    <name evidence="3" type="primary">LOC117659381</name>
</gene>
<dbReference type="AlphaFoldDB" id="A0A6P9DFF5"/>
<reference evidence="3" key="1">
    <citation type="submission" date="2025-08" db="UniProtKB">
        <authorList>
            <consortium name="RefSeq"/>
        </authorList>
    </citation>
    <scope>IDENTIFICATION</scope>
    <source>
        <tissue evidence="3">Blood</tissue>
    </source>
</reference>
<dbReference type="RefSeq" id="XP_060548012.1">
    <property type="nucleotide sequence ID" value="XM_060692029.1"/>
</dbReference>